<dbReference type="EMBL" id="GG698802">
    <property type="protein sequence ID" value="EEU30732.1"/>
    <property type="molecule type" value="Genomic_DNA"/>
</dbReference>
<keyword evidence="3" id="KW-1185">Reference proteome</keyword>
<accession>C7XTX1</accession>
<protein>
    <recommendedName>
        <fullName evidence="1">NAD(P)-binding domain-containing protein</fullName>
    </recommendedName>
</protein>
<dbReference type="SUPFAM" id="SSF51735">
    <property type="entry name" value="NAD(P)-binding Rossmann-fold domains"/>
    <property type="match status" value="1"/>
</dbReference>
<dbReference type="PANTHER" id="PTHR15020">
    <property type="entry name" value="FLAVIN REDUCTASE-RELATED"/>
    <property type="match status" value="1"/>
</dbReference>
<feature type="domain" description="NAD(P)-binding" evidence="1">
    <location>
        <begin position="8"/>
        <end position="188"/>
    </location>
</feature>
<dbReference type="eggNOG" id="COG0702">
    <property type="taxonomic scope" value="Bacteria"/>
</dbReference>
<evidence type="ECO:0000313" key="3">
    <source>
        <dbReference type="Proteomes" id="UP000003987"/>
    </source>
</evidence>
<dbReference type="RefSeq" id="WP_006915876.1">
    <property type="nucleotide sequence ID" value="NZ_GG698802.1"/>
</dbReference>
<dbReference type="Pfam" id="PF13460">
    <property type="entry name" value="NAD_binding_10"/>
    <property type="match status" value="1"/>
</dbReference>
<evidence type="ECO:0000313" key="2">
    <source>
        <dbReference type="EMBL" id="EEU30732.1"/>
    </source>
</evidence>
<dbReference type="STRING" id="575594.HMPREF0501_00137"/>
<dbReference type="Gene3D" id="3.40.50.720">
    <property type="entry name" value="NAD(P)-binding Rossmann-like Domain"/>
    <property type="match status" value="1"/>
</dbReference>
<dbReference type="PANTHER" id="PTHR15020:SF50">
    <property type="entry name" value="UPF0659 PROTEIN YMR090W"/>
    <property type="match status" value="1"/>
</dbReference>
<dbReference type="InterPro" id="IPR036291">
    <property type="entry name" value="NAD(P)-bd_dom_sf"/>
</dbReference>
<reference evidence="2 3" key="1">
    <citation type="submission" date="2009-06" db="EMBL/GenBank/DDBJ databases">
        <title>The Genome Sequence of Lactobacillus coleohominis strain 101-4-CHN.</title>
        <authorList>
            <consortium name="The Broad Institute Genome Sequencing Platform"/>
            <person name="Ward D."/>
            <person name="Young S.K."/>
            <person name="Zeng Q."/>
            <person name="Koehrsen M."/>
            <person name="Alvarado L."/>
            <person name="Berlin A."/>
            <person name="Borenstein D."/>
            <person name="Chen Z."/>
            <person name="Engels R."/>
            <person name="Freedman E."/>
            <person name="Gellesch M."/>
            <person name="Goldberg J."/>
            <person name="Griggs A."/>
            <person name="Gujja S."/>
            <person name="Heiman D."/>
            <person name="Hepburn T."/>
            <person name="Howarth C."/>
            <person name="Jen D."/>
            <person name="Larson L."/>
            <person name="Lewis B."/>
            <person name="Mehta T."/>
            <person name="Park D."/>
            <person name="Pearson M."/>
            <person name="Roberts A."/>
            <person name="Saif S."/>
            <person name="Shea T."/>
            <person name="Shenoy N."/>
            <person name="Sisk P."/>
            <person name="Stolte C."/>
            <person name="Sykes S."/>
            <person name="Walk T."/>
            <person name="White J."/>
            <person name="Yandava C."/>
            <person name="Liu Y."/>
            <person name="Xu Q."/>
            <person name="Lander E."/>
            <person name="Nusbaum C."/>
            <person name="Galagan J."/>
            <person name="Birren B."/>
        </authorList>
    </citation>
    <scope>NUCLEOTIDE SEQUENCE [LARGE SCALE GENOMIC DNA]</scope>
    <source>
        <strain evidence="2 3">101-4-CHN</strain>
    </source>
</reference>
<gene>
    <name evidence="2" type="ORF">HMPREF0501_00137</name>
</gene>
<dbReference type="HOGENOM" id="CLU_025711_6_0_9"/>
<organism evidence="2 3">
    <name type="scientific">Limosilactobacillus coleohominis 101-4-CHN</name>
    <dbReference type="NCBI Taxonomy" id="575594"/>
    <lineage>
        <taxon>Bacteria</taxon>
        <taxon>Bacillati</taxon>
        <taxon>Bacillota</taxon>
        <taxon>Bacilli</taxon>
        <taxon>Lactobacillales</taxon>
        <taxon>Lactobacillaceae</taxon>
        <taxon>Limosilactobacillus</taxon>
    </lineage>
</organism>
<dbReference type="AlphaFoldDB" id="C7XTX1"/>
<name>C7XTX1_9LACO</name>
<dbReference type="InterPro" id="IPR016040">
    <property type="entry name" value="NAD(P)-bd_dom"/>
</dbReference>
<dbReference type="OrthoDB" id="9803892at2"/>
<sequence length="211" mass="23847">MKRILILGATSNISHYLIPKLLHQDVFLTLFARHGRQRLTELVSNSKVHVMNGDWNNITDLQHAIKNQELVFMATSQFIQANKNVVTVMKANHVNRLITISELGIENEVTGAFGEWNKKMMGNNRNLVQAADVIKNSGLNYTLMRLAWLYDQDGNEKYETIPAGQAFLDTQLTRQAAAQFIAEIVSDPEKASYQSVGVAEPNTKWAKPLFY</sequence>
<proteinExistence type="predicted"/>
<dbReference type="Proteomes" id="UP000003987">
    <property type="component" value="Unassembled WGS sequence"/>
</dbReference>
<evidence type="ECO:0000259" key="1">
    <source>
        <dbReference type="Pfam" id="PF13460"/>
    </source>
</evidence>